<organism evidence="2 3">
    <name type="scientific">Heligmosomoides polygyrus</name>
    <name type="common">Parasitic roundworm</name>
    <dbReference type="NCBI Taxonomy" id="6339"/>
    <lineage>
        <taxon>Eukaryota</taxon>
        <taxon>Metazoa</taxon>
        <taxon>Ecdysozoa</taxon>
        <taxon>Nematoda</taxon>
        <taxon>Chromadorea</taxon>
        <taxon>Rhabditida</taxon>
        <taxon>Rhabditina</taxon>
        <taxon>Rhabditomorpha</taxon>
        <taxon>Strongyloidea</taxon>
        <taxon>Heligmosomidae</taxon>
        <taxon>Heligmosomoides</taxon>
    </lineage>
</organism>
<name>A0A183GNL3_HELPZ</name>
<evidence type="ECO:0000313" key="1">
    <source>
        <dbReference type="EMBL" id="VDP44022.1"/>
    </source>
</evidence>
<dbReference type="EMBL" id="UZAH01036113">
    <property type="protein sequence ID" value="VDP44022.1"/>
    <property type="molecule type" value="Genomic_DNA"/>
</dbReference>
<keyword evidence="2" id="KW-1185">Reference proteome</keyword>
<evidence type="ECO:0000313" key="3">
    <source>
        <dbReference type="WBParaSite" id="HPBE_0002428301-mRNA-1"/>
    </source>
</evidence>
<reference evidence="3" key="2">
    <citation type="submission" date="2019-09" db="UniProtKB">
        <authorList>
            <consortium name="WormBaseParasite"/>
        </authorList>
    </citation>
    <scope>IDENTIFICATION</scope>
</reference>
<gene>
    <name evidence="1" type="ORF">HPBE_LOCUS24282</name>
</gene>
<evidence type="ECO:0000313" key="2">
    <source>
        <dbReference type="Proteomes" id="UP000050761"/>
    </source>
</evidence>
<reference evidence="1 2" key="1">
    <citation type="submission" date="2018-11" db="EMBL/GenBank/DDBJ databases">
        <authorList>
            <consortium name="Pathogen Informatics"/>
        </authorList>
    </citation>
    <scope>NUCLEOTIDE SEQUENCE [LARGE SCALE GENOMIC DNA]</scope>
</reference>
<accession>A0A183GNL3</accession>
<dbReference type="OrthoDB" id="5861582at2759"/>
<proteinExistence type="predicted"/>
<dbReference type="Proteomes" id="UP000050761">
    <property type="component" value="Unassembled WGS sequence"/>
</dbReference>
<accession>A0A3P8CYD2</accession>
<dbReference type="AlphaFoldDB" id="A0A183GNL3"/>
<dbReference type="WBParaSite" id="HPBE_0002428301-mRNA-1">
    <property type="protein sequence ID" value="HPBE_0002428301-mRNA-1"/>
    <property type="gene ID" value="HPBE_0002428301"/>
</dbReference>
<protein>
    <submittedName>
        <fullName evidence="3">DM10 domain-containing protein</fullName>
    </submittedName>
</protein>
<sequence>MIGTSTRALEPPTMHREEQVWDGVLLELDEEEISNDMVRMVIADVDTDARLSSYMSPPRCSHLADSYARSSAVPGREREEATLVDLGTSVANGSGRYSPDESSIALLEYPTIGFQFDLNDPDLGASKTMIEPGTLLKPLSELDDPRVIAFLKHQHGESRRKDALLARDLLTPSVYAVVPKTNVMRLTNVFAGHSAHNTEQSQKRMMLLAIDDCEQRVLLYRDFETFDFLRGLRMGDAVFVKESGKMYSGRVNRIGERPYRYGTWYNIEIPV</sequence>